<dbReference type="PROSITE" id="PS50110">
    <property type="entry name" value="RESPONSE_REGULATORY"/>
    <property type="match status" value="1"/>
</dbReference>
<dbReference type="AlphaFoldDB" id="A0A318NSV8"/>
<keyword evidence="4" id="KW-1185">Reference proteome</keyword>
<dbReference type="Proteomes" id="UP000248333">
    <property type="component" value="Unassembled WGS sequence"/>
</dbReference>
<name>A0A318NSV8_9ACTN</name>
<evidence type="ECO:0000259" key="2">
    <source>
        <dbReference type="PROSITE" id="PS50110"/>
    </source>
</evidence>
<protein>
    <recommendedName>
        <fullName evidence="2">Response regulatory domain-containing protein</fullName>
    </recommendedName>
</protein>
<dbReference type="EMBL" id="PYBV01000124">
    <property type="protein sequence ID" value="PYC61902.1"/>
    <property type="molecule type" value="Genomic_DNA"/>
</dbReference>
<dbReference type="OrthoDB" id="163538at2"/>
<proteinExistence type="predicted"/>
<feature type="non-terminal residue" evidence="3">
    <location>
        <position position="1"/>
    </location>
</feature>
<organism evidence="3 4">
    <name type="scientific">Micromonospora arborensis</name>
    <dbReference type="NCBI Taxonomy" id="2116518"/>
    <lineage>
        <taxon>Bacteria</taxon>
        <taxon>Bacillati</taxon>
        <taxon>Actinomycetota</taxon>
        <taxon>Actinomycetes</taxon>
        <taxon>Micromonosporales</taxon>
        <taxon>Micromonosporaceae</taxon>
        <taxon>Micromonospora</taxon>
    </lineage>
</organism>
<dbReference type="SUPFAM" id="SSF52172">
    <property type="entry name" value="CheY-like"/>
    <property type="match status" value="1"/>
</dbReference>
<comment type="caution">
    <text evidence="1">Lacks conserved residue(s) required for the propagation of feature annotation.</text>
</comment>
<comment type="caution">
    <text evidence="3">The sequence shown here is derived from an EMBL/GenBank/DDBJ whole genome shotgun (WGS) entry which is preliminary data.</text>
</comment>
<feature type="non-terminal residue" evidence="3">
    <location>
        <position position="83"/>
    </location>
</feature>
<dbReference type="Gene3D" id="3.40.50.2300">
    <property type="match status" value="1"/>
</dbReference>
<dbReference type="GO" id="GO:0000160">
    <property type="term" value="P:phosphorelay signal transduction system"/>
    <property type="evidence" value="ECO:0007669"/>
    <property type="project" value="InterPro"/>
</dbReference>
<reference evidence="3 4" key="1">
    <citation type="submission" date="2018-03" db="EMBL/GenBank/DDBJ databases">
        <title>Bioinformatic expansion and discovery of thiopeptide antibiotics.</title>
        <authorList>
            <person name="Schwalen C.J."/>
            <person name="Hudson G.A."/>
            <person name="Mitchell D.A."/>
        </authorList>
    </citation>
    <scope>NUCLEOTIDE SEQUENCE [LARGE SCALE GENOMIC DNA]</scope>
    <source>
        <strain evidence="3 4">NRRL 8041</strain>
    </source>
</reference>
<gene>
    <name evidence="3" type="ORF">C7C45_33105</name>
</gene>
<dbReference type="InterPro" id="IPR011006">
    <property type="entry name" value="CheY-like_superfamily"/>
</dbReference>
<feature type="domain" description="Response regulatory" evidence="2">
    <location>
        <begin position="1"/>
        <end position="83"/>
    </location>
</feature>
<sequence length="83" mass="8852">DMRAYLSRLLTGQGWRARGVTDAQQAPDEVPRVRPEPVLAAVMMAVLDGFDLGRRPRAEPATRTLPVLVLSARAGGEASGEGP</sequence>
<evidence type="ECO:0000313" key="3">
    <source>
        <dbReference type="EMBL" id="PYC61902.1"/>
    </source>
</evidence>
<evidence type="ECO:0000313" key="4">
    <source>
        <dbReference type="Proteomes" id="UP000248333"/>
    </source>
</evidence>
<accession>A0A318NSV8</accession>
<dbReference type="InterPro" id="IPR001789">
    <property type="entry name" value="Sig_transdc_resp-reg_receiver"/>
</dbReference>
<evidence type="ECO:0000256" key="1">
    <source>
        <dbReference type="PROSITE-ProRule" id="PRU00169"/>
    </source>
</evidence>